<dbReference type="InterPro" id="IPR013132">
    <property type="entry name" value="PseI/NeuA/B-like_N"/>
</dbReference>
<dbReference type="CDD" id="cd11615">
    <property type="entry name" value="SAF_NeuB_like"/>
    <property type="match status" value="1"/>
</dbReference>
<dbReference type="SUPFAM" id="SSF51569">
    <property type="entry name" value="Aldolase"/>
    <property type="match status" value="1"/>
</dbReference>
<dbReference type="Pfam" id="PF08666">
    <property type="entry name" value="SAF"/>
    <property type="match status" value="1"/>
</dbReference>
<evidence type="ECO:0000259" key="1">
    <source>
        <dbReference type="PROSITE" id="PS50844"/>
    </source>
</evidence>
<name>A0ABR7PHV4_9BURK</name>
<sequence>MSAFKIANRQIGLNCPPFVIAEMSGNHNQSLERALEIVEAAAASGAHALKLQTYTPDTMTLDLDAGEFRIDDPKSLWTGTSLYRLYEEAHTPWDWHRPIFERARELGMLAFSTPFDETAVDFLETLDVPAYKIASFENTDLPLIRRVAATGKPLIISTGMATVAEIDEAVRTARMAGCGQLVLLKCTSSYPASPESSNVRTITHLRELFGCEVGLSDHTLGTGAAVAAVALGASVIEKHFTLRRADGGVDSAFSLEPEEMKALVVESERAWLALGHVAYGPTQQERASSIFRRSLYIVRDIAAGEALTVENVRAIRPGMGLSPKYLDVILGTRVRQPLKRGTPLSWDILK</sequence>
<keyword evidence="3" id="KW-1185">Reference proteome</keyword>
<comment type="caution">
    <text evidence="2">The sequence shown here is derived from an EMBL/GenBank/DDBJ whole genome shotgun (WGS) entry which is preliminary data.</text>
</comment>
<dbReference type="NCBIfam" id="TIGR03586">
    <property type="entry name" value="PseI"/>
    <property type="match status" value="1"/>
</dbReference>
<dbReference type="InterPro" id="IPR057736">
    <property type="entry name" value="SAF_PseI/NeuA/NeuB"/>
</dbReference>
<dbReference type="PANTHER" id="PTHR42966:SF2">
    <property type="entry name" value="PSEUDAMINIC ACID SYNTHASE"/>
    <property type="match status" value="1"/>
</dbReference>
<dbReference type="EC" id="2.5.1.97" evidence="2"/>
<dbReference type="InterPro" id="IPR013974">
    <property type="entry name" value="SAF"/>
</dbReference>
<gene>
    <name evidence="2" type="primary">pseI</name>
    <name evidence="2" type="ORF">F6X42_01635</name>
</gene>
<reference evidence="2 3" key="1">
    <citation type="submission" date="2019-09" db="EMBL/GenBank/DDBJ databases">
        <title>Paraburkholderia podalyriae sp. nov., A South African Podalyria-associated rhizobium.</title>
        <authorList>
            <person name="Mavima L."/>
            <person name="Beukes C.W."/>
            <person name="Palmer M."/>
            <person name="De Meyer S.E."/>
            <person name="James E.K."/>
            <person name="Maluk M."/>
            <person name="Avontuur J.R."/>
            <person name="Chan W.Y."/>
            <person name="Venter S.N."/>
            <person name="Steenkamp E.T."/>
        </authorList>
    </citation>
    <scope>NUCLEOTIDE SEQUENCE [LARGE SCALE GENOMIC DNA]</scope>
    <source>
        <strain evidence="2 3">WC7.3b</strain>
    </source>
</reference>
<dbReference type="Gene3D" id="3.20.20.70">
    <property type="entry name" value="Aldolase class I"/>
    <property type="match status" value="1"/>
</dbReference>
<dbReference type="EMBL" id="VZQQ01000001">
    <property type="protein sequence ID" value="MBC8745374.1"/>
    <property type="molecule type" value="Genomic_DNA"/>
</dbReference>
<dbReference type="InterPro" id="IPR036732">
    <property type="entry name" value="AFP_Neu5c_C_sf"/>
</dbReference>
<evidence type="ECO:0000313" key="2">
    <source>
        <dbReference type="EMBL" id="MBC8745374.1"/>
    </source>
</evidence>
<dbReference type="InterPro" id="IPR051690">
    <property type="entry name" value="PseI-like"/>
</dbReference>
<dbReference type="Pfam" id="PF03102">
    <property type="entry name" value="NeuB"/>
    <property type="match status" value="1"/>
</dbReference>
<dbReference type="InterPro" id="IPR013785">
    <property type="entry name" value="Aldolase_TIM"/>
</dbReference>
<dbReference type="Proteomes" id="UP000736373">
    <property type="component" value="Unassembled WGS sequence"/>
</dbReference>
<proteinExistence type="predicted"/>
<keyword evidence="2" id="KW-0808">Transferase</keyword>
<dbReference type="SUPFAM" id="SSF51269">
    <property type="entry name" value="AFP III-like domain"/>
    <property type="match status" value="1"/>
</dbReference>
<dbReference type="Gene3D" id="3.90.1210.10">
    <property type="entry name" value="Antifreeze-like/N-acetylneuraminic acid synthase C-terminal domain"/>
    <property type="match status" value="1"/>
</dbReference>
<dbReference type="PROSITE" id="PS50844">
    <property type="entry name" value="AFP_LIKE"/>
    <property type="match status" value="1"/>
</dbReference>
<evidence type="ECO:0000313" key="3">
    <source>
        <dbReference type="Proteomes" id="UP000736373"/>
    </source>
</evidence>
<accession>A0ABR7PHV4</accession>
<protein>
    <submittedName>
        <fullName evidence="2">Pseudaminic acid synthase</fullName>
        <ecNumber evidence="2">2.5.1.97</ecNumber>
    </submittedName>
</protein>
<dbReference type="SMART" id="SM00858">
    <property type="entry name" value="SAF"/>
    <property type="match status" value="1"/>
</dbReference>
<dbReference type="PANTHER" id="PTHR42966">
    <property type="entry name" value="N-ACETYLNEURAMINATE SYNTHASE"/>
    <property type="match status" value="1"/>
</dbReference>
<dbReference type="RefSeq" id="WP_187632520.1">
    <property type="nucleotide sequence ID" value="NZ_VZQQ01000001.1"/>
</dbReference>
<organism evidence="2 3">
    <name type="scientific">Paraburkholderia podalyriae</name>
    <dbReference type="NCBI Taxonomy" id="1938811"/>
    <lineage>
        <taxon>Bacteria</taxon>
        <taxon>Pseudomonadati</taxon>
        <taxon>Pseudomonadota</taxon>
        <taxon>Betaproteobacteria</taxon>
        <taxon>Burkholderiales</taxon>
        <taxon>Burkholderiaceae</taxon>
        <taxon>Paraburkholderia</taxon>
    </lineage>
</organism>
<dbReference type="InterPro" id="IPR006190">
    <property type="entry name" value="SAF_AFP_Neu5Ac"/>
</dbReference>
<dbReference type="InterPro" id="IPR020030">
    <property type="entry name" value="Pseudaminic_synth_PseI"/>
</dbReference>
<feature type="domain" description="AFP-like" evidence="1">
    <location>
        <begin position="294"/>
        <end position="350"/>
    </location>
</feature>
<dbReference type="GO" id="GO:0016740">
    <property type="term" value="F:transferase activity"/>
    <property type="evidence" value="ECO:0007669"/>
    <property type="project" value="UniProtKB-KW"/>
</dbReference>